<evidence type="ECO:0000313" key="2">
    <source>
        <dbReference type="Proteomes" id="UP001204144"/>
    </source>
</evidence>
<dbReference type="InterPro" id="IPR008969">
    <property type="entry name" value="CarboxyPept-like_regulatory"/>
</dbReference>
<dbReference type="Pfam" id="PF13715">
    <property type="entry name" value="CarbopepD_reg_2"/>
    <property type="match status" value="1"/>
</dbReference>
<keyword evidence="2" id="KW-1185">Reference proteome</keyword>
<accession>A0AAE3H4P8</accession>
<dbReference type="Gene3D" id="2.60.40.1120">
    <property type="entry name" value="Carboxypeptidase-like, regulatory domain"/>
    <property type="match status" value="1"/>
</dbReference>
<protein>
    <submittedName>
        <fullName evidence="1">Carboxypeptidase-like regulatory domain-containing protein</fullName>
    </submittedName>
</protein>
<proteinExistence type="predicted"/>
<name>A0AAE3H4P8_9BACT</name>
<dbReference type="RefSeq" id="WP_255038593.1">
    <property type="nucleotide sequence ID" value="NZ_RJUF01000177.1"/>
</dbReference>
<keyword evidence="1" id="KW-0645">Protease</keyword>
<dbReference type="Proteomes" id="UP001204144">
    <property type="component" value="Unassembled WGS sequence"/>
</dbReference>
<reference evidence="1 2" key="1">
    <citation type="submission" date="2018-11" db="EMBL/GenBank/DDBJ databases">
        <title>Novel bacteria species description.</title>
        <authorList>
            <person name="Han J.-H."/>
        </authorList>
    </citation>
    <scope>NUCLEOTIDE SEQUENCE [LARGE SCALE GENOMIC DNA]</scope>
    <source>
        <strain evidence="1 2">KCTC23259</strain>
    </source>
</reference>
<dbReference type="AlphaFoldDB" id="A0AAE3H4P8"/>
<organism evidence="1 2">
    <name type="scientific">Lacihabitans soyangensis</name>
    <dbReference type="NCBI Taxonomy" id="869394"/>
    <lineage>
        <taxon>Bacteria</taxon>
        <taxon>Pseudomonadati</taxon>
        <taxon>Bacteroidota</taxon>
        <taxon>Cytophagia</taxon>
        <taxon>Cytophagales</taxon>
        <taxon>Leadbetterellaceae</taxon>
        <taxon>Lacihabitans</taxon>
    </lineage>
</organism>
<keyword evidence="1" id="KW-0378">Hydrolase</keyword>
<comment type="caution">
    <text evidence="1">The sequence shown here is derived from an EMBL/GenBank/DDBJ whole genome shotgun (WGS) entry which is preliminary data.</text>
</comment>
<dbReference type="EMBL" id="RJUF01000177">
    <property type="protein sequence ID" value="MCP9764912.1"/>
    <property type="molecule type" value="Genomic_DNA"/>
</dbReference>
<evidence type="ECO:0000313" key="1">
    <source>
        <dbReference type="EMBL" id="MCP9764912.1"/>
    </source>
</evidence>
<dbReference type="GO" id="GO:0004180">
    <property type="term" value="F:carboxypeptidase activity"/>
    <property type="evidence" value="ECO:0007669"/>
    <property type="project" value="UniProtKB-KW"/>
</dbReference>
<dbReference type="SUPFAM" id="SSF49464">
    <property type="entry name" value="Carboxypeptidase regulatory domain-like"/>
    <property type="match status" value="1"/>
</dbReference>
<gene>
    <name evidence="1" type="ORF">EGI31_18410</name>
</gene>
<keyword evidence="1" id="KW-0121">Carboxypeptidase</keyword>
<sequence>MRILILLFIHQLSFAQIIGTVKDSKTKEPISFVNIGVENQNIGVSANEKGEFSLPNLNTNDVVIFSAVGYKMLKINAEKIPETIFLEQQIIDLGEILVKPRRNKNSKSIVKFNSKKVDAFFANRGLPQITAKYIPYTESISTTRFIKSIKIVTRSEIKNSIFNIRLYTPNDKGEPSEFYYNQNIVGTCAKGKKITEINVENLNIRFPESGLFVGAEWLIVEQNKFVSEYYEVGKKEKIKSTEYSPWFGGNIEKENFGWTYLKNSKWQKQSPWSSNHKNFKGKYHSLAVQILLTD</sequence>